<comment type="caution">
    <text evidence="6">The sequence shown here is derived from an EMBL/GenBank/DDBJ whole genome shotgun (WGS) entry which is preliminary data.</text>
</comment>
<keyword evidence="5" id="KW-0560">Oxidoreductase</keyword>
<evidence type="ECO:0000313" key="7">
    <source>
        <dbReference type="Proteomes" id="UP000245207"/>
    </source>
</evidence>
<dbReference type="Proteomes" id="UP000245207">
    <property type="component" value="Unassembled WGS sequence"/>
</dbReference>
<dbReference type="InterPro" id="IPR055275">
    <property type="entry name" value="Ferredox_Rdtase"/>
</dbReference>
<evidence type="ECO:0000256" key="4">
    <source>
        <dbReference type="ARBA" id="ARBA00022857"/>
    </source>
</evidence>
<comment type="cofactor">
    <cofactor evidence="1">
        <name>FAD</name>
        <dbReference type="ChEBI" id="CHEBI:57692"/>
    </cofactor>
</comment>
<evidence type="ECO:0000256" key="2">
    <source>
        <dbReference type="ARBA" id="ARBA00022630"/>
    </source>
</evidence>
<keyword evidence="4" id="KW-0521">NADP</keyword>
<keyword evidence="3" id="KW-0274">FAD</keyword>
<protein>
    <submittedName>
        <fullName evidence="6">NADPH:adrenodoxin oxidoreductase, mitochondrial</fullName>
    </submittedName>
</protein>
<keyword evidence="2" id="KW-0285">Flavoprotein</keyword>
<organism evidence="6 7">
    <name type="scientific">Artemisia annua</name>
    <name type="common">Sweet wormwood</name>
    <dbReference type="NCBI Taxonomy" id="35608"/>
    <lineage>
        <taxon>Eukaryota</taxon>
        <taxon>Viridiplantae</taxon>
        <taxon>Streptophyta</taxon>
        <taxon>Embryophyta</taxon>
        <taxon>Tracheophyta</taxon>
        <taxon>Spermatophyta</taxon>
        <taxon>Magnoliopsida</taxon>
        <taxon>eudicotyledons</taxon>
        <taxon>Gunneridae</taxon>
        <taxon>Pentapetalae</taxon>
        <taxon>asterids</taxon>
        <taxon>campanulids</taxon>
        <taxon>Asterales</taxon>
        <taxon>Asteraceae</taxon>
        <taxon>Asteroideae</taxon>
        <taxon>Anthemideae</taxon>
        <taxon>Artemisiinae</taxon>
        <taxon>Artemisia</taxon>
    </lineage>
</organism>
<dbReference type="PANTHER" id="PTHR48467">
    <property type="entry name" value="GLUTAMATE SYNTHASE 1 [NADH], CHLOROPLASTIC-LIKE"/>
    <property type="match status" value="1"/>
</dbReference>
<evidence type="ECO:0000313" key="6">
    <source>
        <dbReference type="EMBL" id="PWA96390.1"/>
    </source>
</evidence>
<proteinExistence type="predicted"/>
<evidence type="ECO:0000256" key="5">
    <source>
        <dbReference type="ARBA" id="ARBA00023002"/>
    </source>
</evidence>
<dbReference type="STRING" id="35608.A0A2U1QEE9"/>
<dbReference type="GO" id="GO:0016491">
    <property type="term" value="F:oxidoreductase activity"/>
    <property type="evidence" value="ECO:0007669"/>
    <property type="project" value="UniProtKB-KW"/>
</dbReference>
<dbReference type="InterPro" id="IPR036188">
    <property type="entry name" value="FAD/NAD-bd_sf"/>
</dbReference>
<evidence type="ECO:0000256" key="1">
    <source>
        <dbReference type="ARBA" id="ARBA00001974"/>
    </source>
</evidence>
<dbReference type="OrthoDB" id="333024at2759"/>
<reference evidence="6 7" key="1">
    <citation type="journal article" date="2018" name="Mol. Plant">
        <title>The genome of Artemisia annua provides insight into the evolution of Asteraceae family and artemisinin biosynthesis.</title>
        <authorList>
            <person name="Shen Q."/>
            <person name="Zhang L."/>
            <person name="Liao Z."/>
            <person name="Wang S."/>
            <person name="Yan T."/>
            <person name="Shi P."/>
            <person name="Liu M."/>
            <person name="Fu X."/>
            <person name="Pan Q."/>
            <person name="Wang Y."/>
            <person name="Lv Z."/>
            <person name="Lu X."/>
            <person name="Zhang F."/>
            <person name="Jiang W."/>
            <person name="Ma Y."/>
            <person name="Chen M."/>
            <person name="Hao X."/>
            <person name="Li L."/>
            <person name="Tang Y."/>
            <person name="Lv G."/>
            <person name="Zhou Y."/>
            <person name="Sun X."/>
            <person name="Brodelius P.E."/>
            <person name="Rose J.K.C."/>
            <person name="Tang K."/>
        </authorList>
    </citation>
    <scope>NUCLEOTIDE SEQUENCE [LARGE SCALE GENOMIC DNA]</scope>
    <source>
        <strain evidence="7">cv. Huhao1</strain>
        <tissue evidence="6">Leaf</tissue>
    </source>
</reference>
<sequence length="74" mass="8238">MNCAHSLGMSLLDPPFLYESFVKSTMWKVYLVGRRGPVQAACTAKELREILAIKDLHISIKEAALLKTSADEVM</sequence>
<dbReference type="Gene3D" id="3.50.50.60">
    <property type="entry name" value="FAD/NAD(P)-binding domain"/>
    <property type="match status" value="1"/>
</dbReference>
<accession>A0A2U1QEE9</accession>
<evidence type="ECO:0000256" key="3">
    <source>
        <dbReference type="ARBA" id="ARBA00022827"/>
    </source>
</evidence>
<name>A0A2U1QEE9_ARTAN</name>
<dbReference type="EMBL" id="PKPP01000181">
    <property type="protein sequence ID" value="PWA96390.1"/>
    <property type="molecule type" value="Genomic_DNA"/>
</dbReference>
<gene>
    <name evidence="6" type="ORF">CTI12_AA040110</name>
</gene>
<dbReference type="PANTHER" id="PTHR48467:SF1">
    <property type="entry name" value="GLUTAMATE SYNTHASE 1 [NADH], CHLOROPLASTIC-LIKE"/>
    <property type="match status" value="1"/>
</dbReference>
<dbReference type="AlphaFoldDB" id="A0A2U1QEE9"/>
<keyword evidence="7" id="KW-1185">Reference proteome</keyword>